<organism evidence="3">
    <name type="scientific">Oryza nivara</name>
    <name type="common">Indian wild rice</name>
    <name type="synonym">Oryza sativa f. spontanea</name>
    <dbReference type="NCBI Taxonomy" id="4536"/>
    <lineage>
        <taxon>Eukaryota</taxon>
        <taxon>Viridiplantae</taxon>
        <taxon>Streptophyta</taxon>
        <taxon>Embryophyta</taxon>
        <taxon>Tracheophyta</taxon>
        <taxon>Spermatophyta</taxon>
        <taxon>Magnoliopsida</taxon>
        <taxon>Liliopsida</taxon>
        <taxon>Poales</taxon>
        <taxon>Poaceae</taxon>
        <taxon>BOP clade</taxon>
        <taxon>Oryzoideae</taxon>
        <taxon>Oryzeae</taxon>
        <taxon>Oryzinae</taxon>
        <taxon>Oryza</taxon>
    </lineage>
</organism>
<keyword evidence="1" id="KW-0547">Nucleotide-binding</keyword>
<dbReference type="InterPro" id="IPR013126">
    <property type="entry name" value="Hsp_70_fam"/>
</dbReference>
<evidence type="ECO:0000313" key="3">
    <source>
        <dbReference type="EnsemblPlants" id="ONIVA11G05850.1"/>
    </source>
</evidence>
<dbReference type="eggNOG" id="KOG0101">
    <property type="taxonomic scope" value="Eukaryota"/>
</dbReference>
<dbReference type="SUPFAM" id="SSF53067">
    <property type="entry name" value="Actin-like ATPase domain"/>
    <property type="match status" value="1"/>
</dbReference>
<evidence type="ECO:0000313" key="4">
    <source>
        <dbReference type="Proteomes" id="UP000006591"/>
    </source>
</evidence>
<dbReference type="InterPro" id="IPR043129">
    <property type="entry name" value="ATPase_NBD"/>
</dbReference>
<proteinExistence type="predicted"/>
<evidence type="ECO:0000256" key="2">
    <source>
        <dbReference type="ARBA" id="ARBA00022840"/>
    </source>
</evidence>
<dbReference type="EnsemblPlants" id="ONIVA11G05850.1">
    <property type="protein sequence ID" value="ONIVA11G05850.1"/>
    <property type="gene ID" value="ONIVA11G05850"/>
</dbReference>
<dbReference type="Gene3D" id="3.30.420.40">
    <property type="match status" value="1"/>
</dbReference>
<dbReference type="GO" id="GO:0005524">
    <property type="term" value="F:ATP binding"/>
    <property type="evidence" value="ECO:0007669"/>
    <property type="project" value="UniProtKB-KW"/>
</dbReference>
<dbReference type="Gramene" id="ONIVA11G05850.1">
    <property type="protein sequence ID" value="ONIVA11G05850.1"/>
    <property type="gene ID" value="ONIVA11G05850"/>
</dbReference>
<reference evidence="3" key="1">
    <citation type="submission" date="2015-04" db="UniProtKB">
        <authorList>
            <consortium name="EnsemblPlants"/>
        </authorList>
    </citation>
    <scope>IDENTIFICATION</scope>
    <source>
        <strain evidence="3">SL10</strain>
    </source>
</reference>
<accession>A0A0E0IZ84</accession>
<dbReference type="AlphaFoldDB" id="A0A0E0IZ84"/>
<reference evidence="3" key="2">
    <citation type="submission" date="2018-04" db="EMBL/GenBank/DDBJ databases">
        <title>OnivRS2 (Oryza nivara Reference Sequence Version 2).</title>
        <authorList>
            <person name="Zhang J."/>
            <person name="Kudrna D."/>
            <person name="Lee S."/>
            <person name="Talag J."/>
            <person name="Rajasekar S."/>
            <person name="Welchert J."/>
            <person name="Hsing Y.-I."/>
            <person name="Wing R.A."/>
        </authorList>
    </citation>
    <scope>NUCLEOTIDE SEQUENCE [LARGE SCALE GENOMIC DNA]</scope>
    <source>
        <strain evidence="3">SL10</strain>
    </source>
</reference>
<dbReference type="Pfam" id="PF00012">
    <property type="entry name" value="HSP70"/>
    <property type="match status" value="1"/>
</dbReference>
<dbReference type="GO" id="GO:0140662">
    <property type="term" value="F:ATP-dependent protein folding chaperone"/>
    <property type="evidence" value="ECO:0007669"/>
    <property type="project" value="InterPro"/>
</dbReference>
<protein>
    <submittedName>
        <fullName evidence="3">Uncharacterized protein</fullName>
    </submittedName>
</protein>
<dbReference type="Proteomes" id="UP000006591">
    <property type="component" value="Chromosome 11"/>
</dbReference>
<sequence>MEHPTWKGRSSTKKKQISSASAWRLWRIIASATPMYVDKNSIHDVVLVGNSTRIPKVQKKLSESFDGKELCRSLDDKPSRMAPPFMPPL</sequence>
<evidence type="ECO:0000256" key="1">
    <source>
        <dbReference type="ARBA" id="ARBA00022741"/>
    </source>
</evidence>
<dbReference type="STRING" id="4536.A0A0E0IZ84"/>
<keyword evidence="2" id="KW-0067">ATP-binding</keyword>
<dbReference type="HOGENOM" id="CLU_2458582_0_0_1"/>
<keyword evidence="4" id="KW-1185">Reference proteome</keyword>
<dbReference type="PANTHER" id="PTHR19375">
    <property type="entry name" value="HEAT SHOCK PROTEIN 70KDA"/>
    <property type="match status" value="1"/>
</dbReference>
<name>A0A0E0IZ84_ORYNI</name>